<dbReference type="GeneID" id="64406593"/>
<dbReference type="EMBL" id="LR134406">
    <property type="protein sequence ID" value="VEH69835.1"/>
    <property type="molecule type" value="Genomic_DNA"/>
</dbReference>
<reference evidence="1" key="2">
    <citation type="submission" date="2021-03" db="EMBL/GenBank/DDBJ databases">
        <title>Human Oral Microbial Genomes.</title>
        <authorList>
            <person name="Johnston C.D."/>
            <person name="Chen T."/>
            <person name="Dewhirst F.E."/>
        </authorList>
    </citation>
    <scope>NUCLEOTIDE SEQUENCE</scope>
    <source>
        <strain evidence="1">F0714</strain>
    </source>
</reference>
<dbReference type="Pfam" id="PF13576">
    <property type="entry name" value="Pentapeptide_3"/>
    <property type="match status" value="1"/>
</dbReference>
<dbReference type="EMBL" id="CP072385">
    <property type="protein sequence ID" value="QUC10135.1"/>
    <property type="molecule type" value="Genomic_DNA"/>
</dbReference>
<reference evidence="2 3" key="1">
    <citation type="submission" date="2018-12" db="EMBL/GenBank/DDBJ databases">
        <authorList>
            <consortium name="Pathogen Informatics"/>
        </authorList>
    </citation>
    <scope>NUCLEOTIDE SEQUENCE [LARGE SCALE GENOMIC DNA]</scope>
    <source>
        <strain evidence="2 3">NCTC12967</strain>
    </source>
</reference>
<dbReference type="InterPro" id="IPR001646">
    <property type="entry name" value="5peptide_repeat"/>
</dbReference>
<keyword evidence="3" id="KW-1185">Reference proteome</keyword>
<accession>A0A3N4DJT4</accession>
<dbReference type="Proteomes" id="UP000677180">
    <property type="component" value="Chromosome"/>
</dbReference>
<evidence type="ECO:0000313" key="2">
    <source>
        <dbReference type="EMBL" id="VEH69835.1"/>
    </source>
</evidence>
<proteinExistence type="predicted"/>
<evidence type="ECO:0000313" key="1">
    <source>
        <dbReference type="EMBL" id="QUC10135.1"/>
    </source>
</evidence>
<dbReference type="InterPro" id="IPR051082">
    <property type="entry name" value="Pentapeptide-BTB/POZ_domain"/>
</dbReference>
<dbReference type="RefSeq" id="WP_014846227.1">
    <property type="nucleotide sequence ID" value="NZ_CAURRE010000002.1"/>
</dbReference>
<sequence>MPALSLAELAGAPPGPVTDAVIEGNLPGAGLRGFEFENCVFKGVNLERAVLVGSSFTECRFEDCNFSGADLTDASLGECRFTGTKLSGINWALSHINRFAARPLDFLRCKMDFCWFVGVDLARCRFTDCSIREADFSEARLANAGMNDCDLQGTRFHQTDLERASLVGSFGYVFDPRENRTKGLKLSPAESWPLLKALGIEFEH</sequence>
<protein>
    <submittedName>
        <fullName evidence="2">E3 ubiquitin-protein ligase SopA</fullName>
    </submittedName>
    <submittedName>
        <fullName evidence="1">Pentapeptide repeat-containing protein</fullName>
    </submittedName>
</protein>
<organism evidence="2 3">
    <name type="scientific">Arachnia propionica</name>
    <dbReference type="NCBI Taxonomy" id="1750"/>
    <lineage>
        <taxon>Bacteria</taxon>
        <taxon>Bacillati</taxon>
        <taxon>Actinomycetota</taxon>
        <taxon>Actinomycetes</taxon>
        <taxon>Propionibacteriales</taxon>
        <taxon>Propionibacteriaceae</taxon>
        <taxon>Arachnia</taxon>
    </lineage>
</organism>
<dbReference type="SUPFAM" id="SSF141571">
    <property type="entry name" value="Pentapeptide repeat-like"/>
    <property type="match status" value="1"/>
</dbReference>
<dbReference type="PANTHER" id="PTHR14136:SF17">
    <property type="entry name" value="BTB_POZ DOMAIN-CONTAINING PROTEIN KCTD9"/>
    <property type="match status" value="1"/>
</dbReference>
<dbReference type="PANTHER" id="PTHR14136">
    <property type="entry name" value="BTB_POZ DOMAIN-CONTAINING PROTEIN KCTD9"/>
    <property type="match status" value="1"/>
</dbReference>
<dbReference type="AlphaFoldDB" id="A0A3N4DJT4"/>
<evidence type="ECO:0000313" key="3">
    <source>
        <dbReference type="Proteomes" id="UP000273044"/>
    </source>
</evidence>
<dbReference type="Proteomes" id="UP000273044">
    <property type="component" value="Chromosome"/>
</dbReference>
<gene>
    <name evidence="1" type="ORF">J5A53_09985</name>
    <name evidence="2" type="ORF">NCTC12967_01113</name>
</gene>
<dbReference type="Gene3D" id="2.160.20.80">
    <property type="entry name" value="E3 ubiquitin-protein ligase SopA"/>
    <property type="match status" value="1"/>
</dbReference>
<dbReference type="OMA" id="TGCNLSY"/>
<name>A0A3N4DJT4_9ACTN</name>
<dbReference type="OrthoDB" id="2579959at2"/>
<dbReference type="Pfam" id="PF00805">
    <property type="entry name" value="Pentapeptide"/>
    <property type="match status" value="1"/>
</dbReference>